<reference evidence="10 11" key="1">
    <citation type="journal article" date="2018" name="Mol. Biol. Evol.">
        <title>Broad Genomic Sampling Reveals a Smut Pathogenic Ancestry of the Fungal Clade Ustilaginomycotina.</title>
        <authorList>
            <person name="Kijpornyongpan T."/>
            <person name="Mondo S.J."/>
            <person name="Barry K."/>
            <person name="Sandor L."/>
            <person name="Lee J."/>
            <person name="Lipzen A."/>
            <person name="Pangilinan J."/>
            <person name="LaButti K."/>
            <person name="Hainaut M."/>
            <person name="Henrissat B."/>
            <person name="Grigoriev I.V."/>
            <person name="Spatafora J.W."/>
            <person name="Aime M.C."/>
        </authorList>
    </citation>
    <scope>NUCLEOTIDE SEQUENCE [LARGE SCALE GENOMIC DNA]</scope>
    <source>
        <strain evidence="10 11">MCA 4718</strain>
    </source>
</reference>
<dbReference type="InterPro" id="IPR016195">
    <property type="entry name" value="Pol/histidinol_Pase-like"/>
</dbReference>
<keyword evidence="6" id="KW-0368">Histidine biosynthesis</keyword>
<dbReference type="OrthoDB" id="5957391at2759"/>
<dbReference type="AlphaFoldDB" id="A0A316U2J8"/>
<comment type="pathway">
    <text evidence="1">Amino-acid biosynthesis; L-histidine biosynthesis; L-histidine from 5-phospho-alpha-D-ribose 1-diphosphate: step 8/9.</text>
</comment>
<organism evidence="10 11">
    <name type="scientific">Pseudomicrostroma glucosiphilum</name>
    <dbReference type="NCBI Taxonomy" id="1684307"/>
    <lineage>
        <taxon>Eukaryota</taxon>
        <taxon>Fungi</taxon>
        <taxon>Dikarya</taxon>
        <taxon>Basidiomycota</taxon>
        <taxon>Ustilaginomycotina</taxon>
        <taxon>Exobasidiomycetes</taxon>
        <taxon>Microstromatales</taxon>
        <taxon>Microstromatales incertae sedis</taxon>
        <taxon>Pseudomicrostroma</taxon>
    </lineage>
</organism>
<dbReference type="EMBL" id="KZ819331">
    <property type="protein sequence ID" value="PWN19477.1"/>
    <property type="molecule type" value="Genomic_DNA"/>
</dbReference>
<dbReference type="UniPathway" id="UPA00031">
    <property type="reaction ID" value="UER00013"/>
</dbReference>
<protein>
    <recommendedName>
        <fullName evidence="3">histidinol-phosphatase</fullName>
        <ecNumber evidence="3">3.1.3.15</ecNumber>
    </recommendedName>
</protein>
<comment type="similarity">
    <text evidence="2">Belongs to the PHP hydrolase family. HisK subfamily.</text>
</comment>
<evidence type="ECO:0000256" key="2">
    <source>
        <dbReference type="ARBA" id="ARBA00009152"/>
    </source>
</evidence>
<dbReference type="SUPFAM" id="SSF89550">
    <property type="entry name" value="PHP domain-like"/>
    <property type="match status" value="1"/>
</dbReference>
<feature type="domain" description="PHP" evidence="9">
    <location>
        <begin position="4"/>
        <end position="275"/>
    </location>
</feature>
<dbReference type="PANTHER" id="PTHR21039">
    <property type="entry name" value="HISTIDINOL PHOSPHATASE-RELATED"/>
    <property type="match status" value="1"/>
</dbReference>
<accession>A0A316U2J8</accession>
<dbReference type="NCBIfam" id="TIGR01856">
    <property type="entry name" value="hisJ_fam"/>
    <property type="match status" value="1"/>
</dbReference>
<keyword evidence="4" id="KW-0028">Amino-acid biosynthesis</keyword>
<dbReference type="EC" id="3.1.3.15" evidence="3"/>
<evidence type="ECO:0000256" key="8">
    <source>
        <dbReference type="SAM" id="MobiDB-lite"/>
    </source>
</evidence>
<dbReference type="PANTHER" id="PTHR21039:SF0">
    <property type="entry name" value="HISTIDINOL-PHOSPHATASE"/>
    <property type="match status" value="1"/>
</dbReference>
<dbReference type="GO" id="GO:0000105">
    <property type="term" value="P:L-histidine biosynthetic process"/>
    <property type="evidence" value="ECO:0007669"/>
    <property type="project" value="UniProtKB-UniPathway"/>
</dbReference>
<comment type="catalytic activity">
    <reaction evidence="7">
        <text>L-histidinol phosphate + H2O = L-histidinol + phosphate</text>
        <dbReference type="Rhea" id="RHEA:14465"/>
        <dbReference type="ChEBI" id="CHEBI:15377"/>
        <dbReference type="ChEBI" id="CHEBI:43474"/>
        <dbReference type="ChEBI" id="CHEBI:57699"/>
        <dbReference type="ChEBI" id="CHEBI:57980"/>
        <dbReference type="EC" id="3.1.3.15"/>
    </reaction>
</comment>
<evidence type="ECO:0000313" key="10">
    <source>
        <dbReference type="EMBL" id="PWN19477.1"/>
    </source>
</evidence>
<keyword evidence="11" id="KW-1185">Reference proteome</keyword>
<evidence type="ECO:0000313" key="11">
    <source>
        <dbReference type="Proteomes" id="UP000245942"/>
    </source>
</evidence>
<dbReference type="STRING" id="1684307.A0A316U2J8"/>
<dbReference type="Pfam" id="PF02811">
    <property type="entry name" value="PHP"/>
    <property type="match status" value="1"/>
</dbReference>
<evidence type="ECO:0000256" key="1">
    <source>
        <dbReference type="ARBA" id="ARBA00004970"/>
    </source>
</evidence>
<feature type="region of interest" description="Disordered" evidence="8">
    <location>
        <begin position="344"/>
        <end position="374"/>
    </location>
</feature>
<dbReference type="GO" id="GO:0005737">
    <property type="term" value="C:cytoplasm"/>
    <property type="evidence" value="ECO:0007669"/>
    <property type="project" value="TreeGrafter"/>
</dbReference>
<dbReference type="GO" id="GO:0004401">
    <property type="term" value="F:histidinol-phosphatase activity"/>
    <property type="evidence" value="ECO:0007669"/>
    <property type="project" value="UniProtKB-EC"/>
</dbReference>
<evidence type="ECO:0000256" key="5">
    <source>
        <dbReference type="ARBA" id="ARBA00022801"/>
    </source>
</evidence>
<evidence type="ECO:0000259" key="9">
    <source>
        <dbReference type="Pfam" id="PF02811"/>
    </source>
</evidence>
<dbReference type="Proteomes" id="UP000245942">
    <property type="component" value="Unassembled WGS sequence"/>
</dbReference>
<evidence type="ECO:0000256" key="7">
    <source>
        <dbReference type="ARBA" id="ARBA00049158"/>
    </source>
</evidence>
<dbReference type="InterPro" id="IPR010140">
    <property type="entry name" value="Histidinol_P_phosphatase_HisJ"/>
</dbReference>
<sequence length="408" mass="45054">MHSHHSHSALFCSHAHPDSHPEGMLSRAASLGFKVYGLSEHVPRELEAELYPEEVGEGSTPKSLFQKWQGYLTEARRLQSRYQREPRNMKVLVGAETEWISRQTGRFLSSRVLGGEASSSQTGASLGRGMIDYLVGSVHHAGGIAYPTQSEQAPLAPVGIPIDFDKATFDRAVDHFKFPEDTAGDDTPARLRLCLSYFEAQYQMIDQLRPEVIGHFDLCRLFMPGFVLLPSGESAGKVEAENPSGVAPLREELAKVVDRNVRLAVSYGALFEINSASLRKSWDTPYPARDVLDRILALGGRLCLSDDAHGPTHVGISYSASRSYLLSAGVTSIYHLDLPSEAEQTSWSSQGEQSEEDRKKRGSATRPGDGAPLTFARGCIAREVTGWERDPFWKGLEERQARLNARKT</sequence>
<evidence type="ECO:0000256" key="4">
    <source>
        <dbReference type="ARBA" id="ARBA00022605"/>
    </source>
</evidence>
<evidence type="ECO:0000256" key="3">
    <source>
        <dbReference type="ARBA" id="ARBA00013085"/>
    </source>
</evidence>
<dbReference type="InterPro" id="IPR004013">
    <property type="entry name" value="PHP_dom"/>
</dbReference>
<evidence type="ECO:0000256" key="6">
    <source>
        <dbReference type="ARBA" id="ARBA00023102"/>
    </source>
</evidence>
<dbReference type="GeneID" id="37016993"/>
<dbReference type="Gene3D" id="3.20.20.140">
    <property type="entry name" value="Metal-dependent hydrolases"/>
    <property type="match status" value="1"/>
</dbReference>
<name>A0A316U2J8_9BASI</name>
<dbReference type="RefSeq" id="XP_025346637.1">
    <property type="nucleotide sequence ID" value="XM_025495259.1"/>
</dbReference>
<proteinExistence type="inferred from homology"/>
<keyword evidence="5" id="KW-0378">Hydrolase</keyword>
<gene>
    <name evidence="10" type="ORF">BCV69DRAFT_41072</name>
</gene>